<feature type="transmembrane region" description="Helical" evidence="21">
    <location>
        <begin position="204"/>
        <end position="222"/>
    </location>
</feature>
<keyword evidence="8 19" id="KW-0378">Hydrolase</keyword>
<dbReference type="SMART" id="SM00014">
    <property type="entry name" value="acidPPc"/>
    <property type="match status" value="1"/>
</dbReference>
<keyword evidence="4" id="KW-0597">Phosphoprotein</keyword>
<dbReference type="PANTHER" id="PTHR24271">
    <property type="entry name" value="KALLIKREIN-RELATED"/>
    <property type="match status" value="1"/>
</dbReference>
<dbReference type="EMBL" id="LSYS01002182">
    <property type="protein sequence ID" value="OPJ86585.1"/>
    <property type="molecule type" value="Genomic_DNA"/>
</dbReference>
<dbReference type="GO" id="GO:0004252">
    <property type="term" value="F:serine-type endopeptidase activity"/>
    <property type="evidence" value="ECO:0007669"/>
    <property type="project" value="InterPro"/>
</dbReference>
<dbReference type="SUPFAM" id="SSF50494">
    <property type="entry name" value="Trypsin-like serine proteases"/>
    <property type="match status" value="1"/>
</dbReference>
<dbReference type="CDD" id="cd00190">
    <property type="entry name" value="Tryp_SPc"/>
    <property type="match status" value="1"/>
</dbReference>
<dbReference type="Proteomes" id="UP000190648">
    <property type="component" value="Unassembled WGS sequence"/>
</dbReference>
<dbReference type="SMART" id="SM00020">
    <property type="entry name" value="Tryp_SPc"/>
    <property type="match status" value="1"/>
</dbReference>
<proteinExistence type="predicted"/>
<evidence type="ECO:0000256" key="9">
    <source>
        <dbReference type="ARBA" id="ARBA00022825"/>
    </source>
</evidence>
<evidence type="ECO:0000256" key="7">
    <source>
        <dbReference type="ARBA" id="ARBA00022729"/>
    </source>
</evidence>
<dbReference type="GO" id="GO:0005576">
    <property type="term" value="C:extracellular region"/>
    <property type="evidence" value="ECO:0007669"/>
    <property type="project" value="UniProtKB-SubCell"/>
</dbReference>
<evidence type="ECO:0000256" key="12">
    <source>
        <dbReference type="ARBA" id="ARBA00023145"/>
    </source>
</evidence>
<evidence type="ECO:0000256" key="13">
    <source>
        <dbReference type="ARBA" id="ARBA00023157"/>
    </source>
</evidence>
<protein>
    <recommendedName>
        <fullName evidence="15">Phospholipid phosphatase-related protein type 3</fullName>
    </recommendedName>
    <alternativeName>
        <fullName evidence="16">Inactive phospholipid phosphatase PLPPR3</fullName>
    </alternativeName>
    <alternativeName>
        <fullName evidence="17">Lipid phosphate phosphatase-related protein type 3</fullName>
    </alternativeName>
    <alternativeName>
        <fullName evidence="18">Plasticity-related gene 2 protein</fullName>
    </alternativeName>
</protein>
<evidence type="ECO:0000256" key="5">
    <source>
        <dbReference type="ARBA" id="ARBA00022670"/>
    </source>
</evidence>
<dbReference type="CDD" id="cd03384">
    <property type="entry name" value="PAP2_wunen"/>
    <property type="match status" value="1"/>
</dbReference>
<organism evidence="23 24">
    <name type="scientific">Patagioenas fasciata monilis</name>
    <dbReference type="NCBI Taxonomy" id="372326"/>
    <lineage>
        <taxon>Eukaryota</taxon>
        <taxon>Metazoa</taxon>
        <taxon>Chordata</taxon>
        <taxon>Craniata</taxon>
        <taxon>Vertebrata</taxon>
        <taxon>Euteleostomi</taxon>
        <taxon>Archelosauria</taxon>
        <taxon>Archosauria</taxon>
        <taxon>Dinosauria</taxon>
        <taxon>Saurischia</taxon>
        <taxon>Theropoda</taxon>
        <taxon>Coelurosauria</taxon>
        <taxon>Aves</taxon>
        <taxon>Neognathae</taxon>
        <taxon>Neoaves</taxon>
        <taxon>Columbimorphae</taxon>
        <taxon>Columbiformes</taxon>
        <taxon>Columbidae</taxon>
        <taxon>Patagioenas</taxon>
    </lineage>
</organism>
<evidence type="ECO:0000256" key="21">
    <source>
        <dbReference type="SAM" id="Phobius"/>
    </source>
</evidence>
<dbReference type="PROSITE" id="PS50240">
    <property type="entry name" value="TRYPSIN_DOM"/>
    <property type="match status" value="1"/>
</dbReference>
<dbReference type="GO" id="GO:0016020">
    <property type="term" value="C:membrane"/>
    <property type="evidence" value="ECO:0007669"/>
    <property type="project" value="UniProtKB-SubCell"/>
</dbReference>
<evidence type="ECO:0000256" key="15">
    <source>
        <dbReference type="ARBA" id="ARBA00069374"/>
    </source>
</evidence>
<evidence type="ECO:0000256" key="2">
    <source>
        <dbReference type="ARBA" id="ARBA00004613"/>
    </source>
</evidence>
<dbReference type="Gene3D" id="2.40.10.10">
    <property type="entry name" value="Trypsin-like serine proteases"/>
    <property type="match status" value="2"/>
</dbReference>
<evidence type="ECO:0000256" key="19">
    <source>
        <dbReference type="RuleBase" id="RU363034"/>
    </source>
</evidence>
<evidence type="ECO:0000256" key="18">
    <source>
        <dbReference type="ARBA" id="ARBA00081887"/>
    </source>
</evidence>
<dbReference type="InterPro" id="IPR001314">
    <property type="entry name" value="Peptidase_S1A"/>
</dbReference>
<accession>A0A1V4KQ91</accession>
<dbReference type="PANTHER" id="PTHR24271:SF54">
    <property type="entry name" value="COMPLEMENT FACTOR D"/>
    <property type="match status" value="1"/>
</dbReference>
<evidence type="ECO:0000256" key="1">
    <source>
        <dbReference type="ARBA" id="ARBA00004141"/>
    </source>
</evidence>
<dbReference type="InterPro" id="IPR043504">
    <property type="entry name" value="Peptidase_S1_PA_chymotrypsin"/>
</dbReference>
<dbReference type="OrthoDB" id="8907274at2759"/>
<gene>
    <name evidence="23" type="ORF">AV530_006724</name>
</gene>
<dbReference type="PROSITE" id="PS00134">
    <property type="entry name" value="TRYPSIN_HIS"/>
    <property type="match status" value="1"/>
</dbReference>
<dbReference type="InterPro" id="IPR001254">
    <property type="entry name" value="Trypsin_dom"/>
</dbReference>
<evidence type="ECO:0000256" key="8">
    <source>
        <dbReference type="ARBA" id="ARBA00022801"/>
    </source>
</evidence>
<dbReference type="GO" id="GO:0006508">
    <property type="term" value="P:proteolysis"/>
    <property type="evidence" value="ECO:0007669"/>
    <property type="project" value="UniProtKB-KW"/>
</dbReference>
<dbReference type="FunFam" id="1.20.144.10:FF:000014">
    <property type="entry name" value="Phospholipid phosphatase-related protein type 3"/>
    <property type="match status" value="1"/>
</dbReference>
<feature type="region of interest" description="Disordered" evidence="20">
    <location>
        <begin position="309"/>
        <end position="342"/>
    </location>
</feature>
<dbReference type="SUPFAM" id="SSF48317">
    <property type="entry name" value="Acid phosphatase/Vanadium-dependent haloperoxidase"/>
    <property type="match status" value="1"/>
</dbReference>
<dbReference type="InterPro" id="IPR018114">
    <property type="entry name" value="TRYPSIN_HIS"/>
</dbReference>
<dbReference type="Pfam" id="PF01569">
    <property type="entry name" value="PAP2"/>
    <property type="match status" value="1"/>
</dbReference>
<comment type="caution">
    <text evidence="23">The sequence shown here is derived from an EMBL/GenBank/DDBJ whole genome shotgun (WGS) entry which is preliminary data.</text>
</comment>
<dbReference type="STRING" id="372326.A0A1V4KQ91"/>
<name>A0A1V4KQ91_PATFA</name>
<evidence type="ECO:0000313" key="23">
    <source>
        <dbReference type="EMBL" id="OPJ86585.1"/>
    </source>
</evidence>
<evidence type="ECO:0000256" key="14">
    <source>
        <dbReference type="ARBA" id="ARBA00023180"/>
    </source>
</evidence>
<keyword evidence="6 21" id="KW-0812">Transmembrane</keyword>
<keyword evidence="13" id="KW-1015">Disulfide bond</keyword>
<feature type="compositionally biased region" description="Basic and acidic residues" evidence="20">
    <location>
        <begin position="326"/>
        <end position="339"/>
    </location>
</feature>
<evidence type="ECO:0000313" key="24">
    <source>
        <dbReference type="Proteomes" id="UP000190648"/>
    </source>
</evidence>
<keyword evidence="11 21" id="KW-0472">Membrane</keyword>
<dbReference type="InterPro" id="IPR000326">
    <property type="entry name" value="PAP2/HPO"/>
</dbReference>
<keyword evidence="9 19" id="KW-0720">Serine protease</keyword>
<feature type="transmembrane region" description="Helical" evidence="21">
    <location>
        <begin position="20"/>
        <end position="39"/>
    </location>
</feature>
<keyword evidence="14" id="KW-0325">Glycoprotein</keyword>
<keyword evidence="10 21" id="KW-1133">Transmembrane helix</keyword>
<reference evidence="23 24" key="1">
    <citation type="submission" date="2016-02" db="EMBL/GenBank/DDBJ databases">
        <title>Band-tailed pigeon sequencing and assembly.</title>
        <authorList>
            <person name="Soares A.E."/>
            <person name="Novak B.J."/>
            <person name="Rice E.S."/>
            <person name="O'Connell B."/>
            <person name="Chang D."/>
            <person name="Weber S."/>
            <person name="Shapiro B."/>
        </authorList>
    </citation>
    <scope>NUCLEOTIDE SEQUENCE [LARGE SCALE GENOMIC DNA]</scope>
    <source>
        <strain evidence="23">BTP2013</strain>
        <tissue evidence="23">Blood</tissue>
    </source>
</reference>
<dbReference type="PRINTS" id="PR00722">
    <property type="entry name" value="CHYMOTRYPSIN"/>
</dbReference>
<feature type="transmembrane region" description="Helical" evidence="21">
    <location>
        <begin position="228"/>
        <end position="247"/>
    </location>
</feature>
<dbReference type="InterPro" id="IPR009003">
    <property type="entry name" value="Peptidase_S1_PA"/>
</dbReference>
<feature type="transmembrane region" description="Helical" evidence="21">
    <location>
        <begin position="259"/>
        <end position="278"/>
    </location>
</feature>
<keyword evidence="3" id="KW-0964">Secreted</keyword>
<comment type="subcellular location">
    <subcellularLocation>
        <location evidence="1">Membrane</location>
        <topology evidence="1">Multi-pass membrane protein</topology>
    </subcellularLocation>
    <subcellularLocation>
        <location evidence="2">Secreted</location>
    </subcellularLocation>
</comment>
<feature type="compositionally biased region" description="Polar residues" evidence="20">
    <location>
        <begin position="310"/>
        <end position="325"/>
    </location>
</feature>
<sequence length="705" mass="76374">MIPTKEKNRAPKDSMTLLPCFYFVELPIVASSIVTLYFLELTDLFKPAKVGFQCYDRALSMPYVETNEELIPLLMLLSLAFAAPAASIMVGEGIVYCLQSRLKGRAGAEGSINAGGCNFNSFLRRTVRFVGVHVFGLCATALVTDVIQLATGYHAPFFLTVCKPNYTLLGTPCDANPYITQDICSGADKHAILSARKTFPSQHATLSAFAAVYVSMYFNSIISDSTKLLKPILVFAFAIAAGICGLTQITQYRSHPADVYVGFLIGAGIAAYLAYHAVGNFCAPAERVPAPAPTKDALRALTQRGHDSVYHQNKSVSTDELNPQTRLEEAARPVPREKNSLGSLKRASVDVDLLAPRSPMGKENMVTFSNTLPRVNTPSMDDPARRHMTIHVPVDASRSKQLITEWKQKSLEGRSMTLAEEAAQGRGAGDTEAALGSTIAMGLRPAPALIPALLLLLGAVVNGQPRGRILGGSEAQPHLRPYMASLQLDGQHVCGGFLIAEQWVLSAAHCTEETDGKVFQVLLGAHSLTQPEPHKRLYRVRAQIPHPGSNIHNNKDDLLLLQLEEKAELNAHVQVLPFQREDRDVAADTVCVVAGWGTISHSGRRPDKLQEVERPVISRDLCNERTRHDHTITHKMMCTDSRRKDSCKGDSGGPLVCGGVAEGVVTAGSRVCGNYKKPAIYTRIAPYAAWIDGVMAAAAGEGDAR</sequence>
<evidence type="ECO:0000256" key="17">
    <source>
        <dbReference type="ARBA" id="ARBA00081263"/>
    </source>
</evidence>
<evidence type="ECO:0000256" key="10">
    <source>
        <dbReference type="ARBA" id="ARBA00022989"/>
    </source>
</evidence>
<keyword evidence="7" id="KW-0732">Signal</keyword>
<dbReference type="AlphaFoldDB" id="A0A1V4KQ91"/>
<keyword evidence="5 19" id="KW-0645">Protease</keyword>
<evidence type="ECO:0000256" key="11">
    <source>
        <dbReference type="ARBA" id="ARBA00023136"/>
    </source>
</evidence>
<dbReference type="InterPro" id="IPR036938">
    <property type="entry name" value="PAP2/HPO_sf"/>
</dbReference>
<feature type="domain" description="Peptidase S1" evidence="22">
    <location>
        <begin position="469"/>
        <end position="696"/>
    </location>
</feature>
<dbReference type="FunFam" id="2.40.10.10:FF:000120">
    <property type="entry name" value="Putative serine protease"/>
    <property type="match status" value="1"/>
</dbReference>
<evidence type="ECO:0000256" key="6">
    <source>
        <dbReference type="ARBA" id="ARBA00022692"/>
    </source>
</evidence>
<dbReference type="InterPro" id="IPR033116">
    <property type="entry name" value="TRYPSIN_SER"/>
</dbReference>
<dbReference type="Gene3D" id="1.20.144.10">
    <property type="entry name" value="Phosphatidic acid phosphatase type 2/haloperoxidase"/>
    <property type="match status" value="1"/>
</dbReference>
<evidence type="ECO:0000256" key="20">
    <source>
        <dbReference type="SAM" id="MobiDB-lite"/>
    </source>
</evidence>
<dbReference type="Pfam" id="PF00089">
    <property type="entry name" value="Trypsin"/>
    <property type="match status" value="1"/>
</dbReference>
<keyword evidence="12" id="KW-0865">Zymogen</keyword>
<evidence type="ECO:0000256" key="3">
    <source>
        <dbReference type="ARBA" id="ARBA00022525"/>
    </source>
</evidence>
<dbReference type="PROSITE" id="PS00135">
    <property type="entry name" value="TRYPSIN_SER"/>
    <property type="match status" value="1"/>
</dbReference>
<feature type="transmembrane region" description="Helical" evidence="21">
    <location>
        <begin position="70"/>
        <end position="98"/>
    </location>
</feature>
<keyword evidence="24" id="KW-1185">Reference proteome</keyword>
<evidence type="ECO:0000256" key="4">
    <source>
        <dbReference type="ARBA" id="ARBA00022553"/>
    </source>
</evidence>
<evidence type="ECO:0000259" key="22">
    <source>
        <dbReference type="PROSITE" id="PS50240"/>
    </source>
</evidence>
<evidence type="ECO:0000256" key="16">
    <source>
        <dbReference type="ARBA" id="ARBA00079138"/>
    </source>
</evidence>